<dbReference type="EMBL" id="JEMT01009203">
    <property type="protein sequence ID" value="EXX78346.1"/>
    <property type="molecule type" value="Genomic_DNA"/>
</dbReference>
<gene>
    <name evidence="1" type="ORF">RirG_015780</name>
</gene>
<comment type="caution">
    <text evidence="1">The sequence shown here is derived from an EMBL/GenBank/DDBJ whole genome shotgun (WGS) entry which is preliminary data.</text>
</comment>
<evidence type="ECO:0000313" key="2">
    <source>
        <dbReference type="Proteomes" id="UP000022910"/>
    </source>
</evidence>
<proteinExistence type="predicted"/>
<dbReference type="AlphaFoldDB" id="A0A015M039"/>
<protein>
    <submittedName>
        <fullName evidence="1">Uncharacterized protein</fullName>
    </submittedName>
</protein>
<reference evidence="1 2" key="1">
    <citation type="submission" date="2014-02" db="EMBL/GenBank/DDBJ databases">
        <title>Single nucleus genome sequencing reveals high similarity among nuclei of an endomycorrhizal fungus.</title>
        <authorList>
            <person name="Lin K."/>
            <person name="Geurts R."/>
            <person name="Zhang Z."/>
            <person name="Limpens E."/>
            <person name="Saunders D.G."/>
            <person name="Mu D."/>
            <person name="Pang E."/>
            <person name="Cao H."/>
            <person name="Cha H."/>
            <person name="Lin T."/>
            <person name="Zhou Q."/>
            <person name="Shang Y."/>
            <person name="Li Y."/>
            <person name="Ivanov S."/>
            <person name="Sharma T."/>
            <person name="Velzen R.V."/>
            <person name="Ruijter N.D."/>
            <person name="Aanen D.K."/>
            <person name="Win J."/>
            <person name="Kamoun S."/>
            <person name="Bisseling T."/>
            <person name="Huang S."/>
        </authorList>
    </citation>
    <scope>NUCLEOTIDE SEQUENCE [LARGE SCALE GENOMIC DNA]</scope>
    <source>
        <strain evidence="2">DAOM197198w</strain>
    </source>
</reference>
<accession>A0A015M039</accession>
<name>A0A015M039_RHIIW</name>
<evidence type="ECO:0000313" key="1">
    <source>
        <dbReference type="EMBL" id="EXX78346.1"/>
    </source>
</evidence>
<dbReference type="Proteomes" id="UP000022910">
    <property type="component" value="Unassembled WGS sequence"/>
</dbReference>
<organism evidence="1 2">
    <name type="scientific">Rhizophagus irregularis (strain DAOM 197198w)</name>
    <name type="common">Glomus intraradices</name>
    <dbReference type="NCBI Taxonomy" id="1432141"/>
    <lineage>
        <taxon>Eukaryota</taxon>
        <taxon>Fungi</taxon>
        <taxon>Fungi incertae sedis</taxon>
        <taxon>Mucoromycota</taxon>
        <taxon>Glomeromycotina</taxon>
        <taxon>Glomeromycetes</taxon>
        <taxon>Glomerales</taxon>
        <taxon>Glomeraceae</taxon>
        <taxon>Rhizophagus</taxon>
    </lineage>
</organism>
<sequence length="62" mass="6965">MSFCTNIDDEIFAEEELSLEEIVNIVKGQSAVEDEMEEEHEIITTSDSLSSIEKLIKICSAK</sequence>
<dbReference type="HOGENOM" id="CLU_2905340_0_0_1"/>
<keyword evidence="2" id="KW-1185">Reference proteome</keyword>